<dbReference type="SUPFAM" id="SSF52058">
    <property type="entry name" value="L domain-like"/>
    <property type="match status" value="1"/>
</dbReference>
<evidence type="ECO:0008006" key="3">
    <source>
        <dbReference type="Google" id="ProtNLM"/>
    </source>
</evidence>
<dbReference type="PANTHER" id="PTHR48060">
    <property type="entry name" value="DNA DAMAGE-REPAIR/TOLERATION PROTEIN DRT100"/>
    <property type="match status" value="1"/>
</dbReference>
<proteinExistence type="predicted"/>
<sequence>MGMVELRVLTRSINEESKSKPRPNQGSQSQIGSMAISPIHYLASIPESQPSSSPRNFIQFVLTAQSLKYLELLDMRDSTLNSSNSFQTIGTMTSLKTLMLQRCSLNGQLPTSQVALLSKQHLPNHQNDDLSQNFNVGGLQFKWPITYNPRLCDLNHLQELDISSMISVDSCLVSGKSDIPSTTRSLLQSLENPYFVEPIIQPFKTQEHFLNSFTISSTYPNKGRVPKLVDREQHIPTRSLFRKLPRSSHVNLSFLSISMNYFQGQIPAEIRAYLPGLQVLLMFDNGFNGSIPSSLGSMSSLRLLDLSNNFLTERILSNNSLQGQIPGWIWNMSSLEFLYLLGNNLSGPLPSRFSASSKLRYVHLSRNKLQDDRTKFYDS</sequence>
<reference evidence="2" key="1">
    <citation type="submission" date="2019-03" db="EMBL/GenBank/DDBJ databases">
        <authorList>
            <person name="Mank J."/>
            <person name="Almeida P."/>
        </authorList>
    </citation>
    <scope>NUCLEOTIDE SEQUENCE</scope>
    <source>
        <strain evidence="2">78183</strain>
    </source>
</reference>
<accession>A0A6N2KPW8</accession>
<dbReference type="AlphaFoldDB" id="A0A6N2KPW8"/>
<protein>
    <recommendedName>
        <fullName evidence="3">Leucine-rich repeat-containing N-terminal plant-type domain-containing protein</fullName>
    </recommendedName>
</protein>
<evidence type="ECO:0000256" key="1">
    <source>
        <dbReference type="ARBA" id="ARBA00022729"/>
    </source>
</evidence>
<dbReference type="InterPro" id="IPR053211">
    <property type="entry name" value="DNA_repair-toleration"/>
</dbReference>
<name>A0A6N2KPW8_SALVM</name>
<dbReference type="PANTHER" id="PTHR48060:SF21">
    <property type="entry name" value="L DOMAIN-LIKE PROTEIN"/>
    <property type="match status" value="1"/>
</dbReference>
<keyword evidence="1" id="KW-0732">Signal</keyword>
<organism evidence="2">
    <name type="scientific">Salix viminalis</name>
    <name type="common">Common osier</name>
    <name type="synonym">Basket willow</name>
    <dbReference type="NCBI Taxonomy" id="40686"/>
    <lineage>
        <taxon>Eukaryota</taxon>
        <taxon>Viridiplantae</taxon>
        <taxon>Streptophyta</taxon>
        <taxon>Embryophyta</taxon>
        <taxon>Tracheophyta</taxon>
        <taxon>Spermatophyta</taxon>
        <taxon>Magnoliopsida</taxon>
        <taxon>eudicotyledons</taxon>
        <taxon>Gunneridae</taxon>
        <taxon>Pentapetalae</taxon>
        <taxon>rosids</taxon>
        <taxon>fabids</taxon>
        <taxon>Malpighiales</taxon>
        <taxon>Salicaceae</taxon>
        <taxon>Saliceae</taxon>
        <taxon>Salix</taxon>
    </lineage>
</organism>
<evidence type="ECO:0000313" key="2">
    <source>
        <dbReference type="EMBL" id="VFU30129.1"/>
    </source>
</evidence>
<gene>
    <name evidence="2" type="ORF">SVIM_LOCUS113906</name>
</gene>
<dbReference type="Gene3D" id="3.80.10.10">
    <property type="entry name" value="Ribonuclease Inhibitor"/>
    <property type="match status" value="3"/>
</dbReference>
<dbReference type="EMBL" id="CAADRP010000569">
    <property type="protein sequence ID" value="VFU30129.1"/>
    <property type="molecule type" value="Genomic_DNA"/>
</dbReference>
<dbReference type="InterPro" id="IPR032675">
    <property type="entry name" value="LRR_dom_sf"/>
</dbReference>
<dbReference type="Pfam" id="PF00560">
    <property type="entry name" value="LRR_1"/>
    <property type="match status" value="2"/>
</dbReference>
<dbReference type="InterPro" id="IPR001611">
    <property type="entry name" value="Leu-rich_rpt"/>
</dbReference>